<dbReference type="PIRSF" id="PIRSF033239">
    <property type="entry name" value="ExoD"/>
    <property type="match status" value="1"/>
</dbReference>
<dbReference type="PANTHER" id="PTHR41795">
    <property type="entry name" value="EXOPOLYSACCHARIDE SYNTHESIS PROTEIN"/>
    <property type="match status" value="1"/>
</dbReference>
<organism evidence="2 3">
    <name type="scientific">Pseudochelatococcus lubricantis</name>
    <dbReference type="NCBI Taxonomy" id="1538102"/>
    <lineage>
        <taxon>Bacteria</taxon>
        <taxon>Pseudomonadati</taxon>
        <taxon>Pseudomonadota</taxon>
        <taxon>Alphaproteobacteria</taxon>
        <taxon>Hyphomicrobiales</taxon>
        <taxon>Chelatococcaceae</taxon>
        <taxon>Pseudochelatococcus</taxon>
    </lineage>
</organism>
<keyword evidence="1" id="KW-0472">Membrane</keyword>
<dbReference type="EMBL" id="JAASQI010000005">
    <property type="protein sequence ID" value="NIJ58470.1"/>
    <property type="molecule type" value="Genomic_DNA"/>
</dbReference>
<comment type="caution">
    <text evidence="2">The sequence shown here is derived from an EMBL/GenBank/DDBJ whole genome shotgun (WGS) entry which is preliminary data.</text>
</comment>
<accession>A0ABX0V2M9</accession>
<keyword evidence="3" id="KW-1185">Reference proteome</keyword>
<keyword evidence="1" id="KW-0812">Transmembrane</keyword>
<feature type="transmembrane region" description="Helical" evidence="1">
    <location>
        <begin position="74"/>
        <end position="91"/>
    </location>
</feature>
<feature type="transmembrane region" description="Helical" evidence="1">
    <location>
        <begin position="183"/>
        <end position="208"/>
    </location>
</feature>
<evidence type="ECO:0000313" key="2">
    <source>
        <dbReference type="EMBL" id="NIJ58470.1"/>
    </source>
</evidence>
<proteinExistence type="predicted"/>
<name>A0ABX0V2M9_9HYPH</name>
<reference evidence="2 3" key="1">
    <citation type="submission" date="2020-03" db="EMBL/GenBank/DDBJ databases">
        <title>Genomic Encyclopedia of Type Strains, Phase IV (KMG-IV): sequencing the most valuable type-strain genomes for metagenomic binning, comparative biology and taxonomic classification.</title>
        <authorList>
            <person name="Goeker M."/>
        </authorList>
    </citation>
    <scope>NUCLEOTIDE SEQUENCE [LARGE SCALE GENOMIC DNA]</scope>
    <source>
        <strain evidence="2 3">DSM 103870</strain>
    </source>
</reference>
<dbReference type="Proteomes" id="UP001429580">
    <property type="component" value="Unassembled WGS sequence"/>
</dbReference>
<keyword evidence="1" id="KW-1133">Transmembrane helix</keyword>
<dbReference type="PANTHER" id="PTHR41795:SF1">
    <property type="entry name" value="EXOPOLYSACCHARIDE SYNTHESIS PROTEIN"/>
    <property type="match status" value="1"/>
</dbReference>
<evidence type="ECO:0000313" key="3">
    <source>
        <dbReference type="Proteomes" id="UP001429580"/>
    </source>
</evidence>
<evidence type="ECO:0008006" key="4">
    <source>
        <dbReference type="Google" id="ProtNLM"/>
    </source>
</evidence>
<dbReference type="Pfam" id="PF06055">
    <property type="entry name" value="ExoD"/>
    <property type="match status" value="1"/>
</dbReference>
<protein>
    <recommendedName>
        <fullName evidence="4">Exopolysaccharide biosynthesis protein</fullName>
    </recommendedName>
</protein>
<evidence type="ECO:0000256" key="1">
    <source>
        <dbReference type="SAM" id="Phobius"/>
    </source>
</evidence>
<dbReference type="InterPro" id="IPR010331">
    <property type="entry name" value="ExoD"/>
</dbReference>
<gene>
    <name evidence="2" type="ORF">FHS82_002318</name>
</gene>
<dbReference type="RefSeq" id="WP_246225310.1">
    <property type="nucleotide sequence ID" value="NZ_JAASQI010000005.1"/>
</dbReference>
<feature type="transmembrane region" description="Helical" evidence="1">
    <location>
        <begin position="143"/>
        <end position="163"/>
    </location>
</feature>
<sequence>MSYSGATPGSRLLPRIRRRPPGRRLWAILRSLARDTSRERISVGDLLDTMHDRAFGALMFIFAFPNILPTPPGTSAILAAPLVFLTAQMMIGRKPWLPQVIAARSMARRDFAAMTERAVPWLARAERLLRPRLLHLATPPMEYFIGAVCFLLSVILLLPIPLGNMLPALAICLFSLGILGRDGVWVLLGVVATIVSLVVVGGVLYGLLKTALFIIANAFG</sequence>